<comment type="cofactor">
    <cofactor evidence="1">
        <name>FAD</name>
        <dbReference type="ChEBI" id="CHEBI:57692"/>
    </cofactor>
</comment>
<dbReference type="GO" id="GO:0016491">
    <property type="term" value="F:oxidoreductase activity"/>
    <property type="evidence" value="ECO:0007669"/>
    <property type="project" value="UniProtKB-KW"/>
</dbReference>
<name>A0AAD7JDH4_9AGAR</name>
<comment type="similarity">
    <text evidence="2">Belongs to the oxygen-dependent FAD-linked oxidoreductase family.</text>
</comment>
<dbReference type="InterPro" id="IPR006094">
    <property type="entry name" value="Oxid_FAD_bind_N"/>
</dbReference>
<dbReference type="InterPro" id="IPR050416">
    <property type="entry name" value="FAD-linked_Oxidoreductase"/>
</dbReference>
<dbReference type="Pfam" id="PF01565">
    <property type="entry name" value="FAD_binding_4"/>
    <property type="match status" value="1"/>
</dbReference>
<dbReference type="PANTHER" id="PTHR42973:SF9">
    <property type="entry name" value="FAD-BINDING PCMH-TYPE DOMAIN-CONTAINING PROTEIN-RELATED"/>
    <property type="match status" value="1"/>
</dbReference>
<sequence>RHEAFAAELGPRLSRGASIYLEGDEGFKEQTIRWQLFAPPSFHVAVVVGDERDVQLTVASANEFGLPWLAISGHHGGIRSMEKLKHGVQISLSELNEISIASDGNTAYIGGGTLSKSATDALWALGKQTVTGTCECTSLAGPMLGGGRGLLEGKYGLMIDQLVEARIVLADGSLVTANAEEYPDLFWALRGAGHNFGIVTQVRYKVYDVPKDNQWVVGFFTFTEDKLEKIFALTNELTKDGLQPAEFLNFIFAMRTLINGTSMTVMNVAILYEGSLSDSNQYMDQYAALGPANTIIMPSSYPILPSMLAAGINDVACLKNTYSSLRFPVSWPSYNLPTVRRLYTKFDQLTANAAFNASVYFFEGYSVRGVQAVAPESTAFPDRANIILTALFLTYFDSRLDEEAVRLGKEMREIALGGVADGRLDAYVNYAHGDEGVEAWYGHETWRIDKLRALKEKYDPHNRFAFYAPIVEYGQ</sequence>
<evidence type="ECO:0000256" key="3">
    <source>
        <dbReference type="ARBA" id="ARBA00022630"/>
    </source>
</evidence>
<evidence type="ECO:0000256" key="4">
    <source>
        <dbReference type="ARBA" id="ARBA00022827"/>
    </source>
</evidence>
<evidence type="ECO:0000256" key="2">
    <source>
        <dbReference type="ARBA" id="ARBA00005466"/>
    </source>
</evidence>
<dbReference type="SUPFAM" id="SSF56176">
    <property type="entry name" value="FAD-binding/transporter-associated domain-like"/>
    <property type="match status" value="1"/>
</dbReference>
<keyword evidence="5" id="KW-0560">Oxidoreductase</keyword>
<dbReference type="Proteomes" id="UP001215598">
    <property type="component" value="Unassembled WGS sequence"/>
</dbReference>
<feature type="non-terminal residue" evidence="7">
    <location>
        <position position="475"/>
    </location>
</feature>
<evidence type="ECO:0000256" key="1">
    <source>
        <dbReference type="ARBA" id="ARBA00001974"/>
    </source>
</evidence>
<dbReference type="InterPro" id="IPR016169">
    <property type="entry name" value="FAD-bd_PCMH_sub2"/>
</dbReference>
<evidence type="ECO:0000313" key="8">
    <source>
        <dbReference type="Proteomes" id="UP001215598"/>
    </source>
</evidence>
<dbReference type="AlphaFoldDB" id="A0AAD7JDH4"/>
<keyword evidence="4" id="KW-0274">FAD</keyword>
<dbReference type="Pfam" id="PF08031">
    <property type="entry name" value="BBE"/>
    <property type="match status" value="1"/>
</dbReference>
<accession>A0AAD7JDH4</accession>
<keyword evidence="3" id="KW-0285">Flavoprotein</keyword>
<comment type="caution">
    <text evidence="7">The sequence shown here is derived from an EMBL/GenBank/DDBJ whole genome shotgun (WGS) entry which is preliminary data.</text>
</comment>
<dbReference type="PROSITE" id="PS51387">
    <property type="entry name" value="FAD_PCMH"/>
    <property type="match status" value="1"/>
</dbReference>
<evidence type="ECO:0000259" key="6">
    <source>
        <dbReference type="PROSITE" id="PS51387"/>
    </source>
</evidence>
<dbReference type="InterPro" id="IPR036318">
    <property type="entry name" value="FAD-bd_PCMH-like_sf"/>
</dbReference>
<keyword evidence="8" id="KW-1185">Reference proteome</keyword>
<feature type="domain" description="FAD-binding PCMH-type" evidence="6">
    <location>
        <begin position="37"/>
        <end position="209"/>
    </location>
</feature>
<dbReference type="EMBL" id="JARKIB010000032">
    <property type="protein sequence ID" value="KAJ7762585.1"/>
    <property type="molecule type" value="Genomic_DNA"/>
</dbReference>
<protein>
    <submittedName>
        <fullName evidence="7">FAD binding domain protein</fullName>
    </submittedName>
</protein>
<dbReference type="InterPro" id="IPR012951">
    <property type="entry name" value="BBE"/>
</dbReference>
<dbReference type="PANTHER" id="PTHR42973">
    <property type="entry name" value="BINDING OXIDOREDUCTASE, PUTATIVE (AFU_ORTHOLOGUE AFUA_1G17690)-RELATED"/>
    <property type="match status" value="1"/>
</dbReference>
<dbReference type="InterPro" id="IPR016166">
    <property type="entry name" value="FAD-bd_PCMH"/>
</dbReference>
<proteinExistence type="inferred from homology"/>
<reference evidence="7" key="1">
    <citation type="submission" date="2023-03" db="EMBL/GenBank/DDBJ databases">
        <title>Massive genome expansion in bonnet fungi (Mycena s.s.) driven by repeated elements and novel gene families across ecological guilds.</title>
        <authorList>
            <consortium name="Lawrence Berkeley National Laboratory"/>
            <person name="Harder C.B."/>
            <person name="Miyauchi S."/>
            <person name="Viragh M."/>
            <person name="Kuo A."/>
            <person name="Thoen E."/>
            <person name="Andreopoulos B."/>
            <person name="Lu D."/>
            <person name="Skrede I."/>
            <person name="Drula E."/>
            <person name="Henrissat B."/>
            <person name="Morin E."/>
            <person name="Kohler A."/>
            <person name="Barry K."/>
            <person name="LaButti K."/>
            <person name="Morin E."/>
            <person name="Salamov A."/>
            <person name="Lipzen A."/>
            <person name="Mereny Z."/>
            <person name="Hegedus B."/>
            <person name="Baldrian P."/>
            <person name="Stursova M."/>
            <person name="Weitz H."/>
            <person name="Taylor A."/>
            <person name="Grigoriev I.V."/>
            <person name="Nagy L.G."/>
            <person name="Martin F."/>
            <person name="Kauserud H."/>
        </authorList>
    </citation>
    <scope>NUCLEOTIDE SEQUENCE</scope>
    <source>
        <strain evidence="7">CBHHK182m</strain>
    </source>
</reference>
<evidence type="ECO:0000313" key="7">
    <source>
        <dbReference type="EMBL" id="KAJ7762585.1"/>
    </source>
</evidence>
<dbReference type="Gene3D" id="3.40.462.20">
    <property type="match status" value="1"/>
</dbReference>
<organism evidence="7 8">
    <name type="scientific">Mycena metata</name>
    <dbReference type="NCBI Taxonomy" id="1033252"/>
    <lineage>
        <taxon>Eukaryota</taxon>
        <taxon>Fungi</taxon>
        <taxon>Dikarya</taxon>
        <taxon>Basidiomycota</taxon>
        <taxon>Agaricomycotina</taxon>
        <taxon>Agaricomycetes</taxon>
        <taxon>Agaricomycetidae</taxon>
        <taxon>Agaricales</taxon>
        <taxon>Marasmiineae</taxon>
        <taxon>Mycenaceae</taxon>
        <taxon>Mycena</taxon>
    </lineage>
</organism>
<dbReference type="Gene3D" id="3.30.465.10">
    <property type="match status" value="1"/>
</dbReference>
<gene>
    <name evidence="7" type="ORF">B0H16DRAFT_1311810</name>
</gene>
<dbReference type="GO" id="GO:0071949">
    <property type="term" value="F:FAD binding"/>
    <property type="evidence" value="ECO:0007669"/>
    <property type="project" value="InterPro"/>
</dbReference>
<evidence type="ECO:0000256" key="5">
    <source>
        <dbReference type="ARBA" id="ARBA00023002"/>
    </source>
</evidence>